<dbReference type="PANTHER" id="PTHR43451">
    <property type="entry name" value="ACETYLTRANSFERASE (GNAT) FAMILY PROTEIN"/>
    <property type="match status" value="1"/>
</dbReference>
<dbReference type="InterPro" id="IPR000182">
    <property type="entry name" value="GNAT_dom"/>
</dbReference>
<dbReference type="STRING" id="1834181.A5880_002454"/>
<evidence type="ECO:0000313" key="4">
    <source>
        <dbReference type="Proteomes" id="UP000195139"/>
    </source>
</evidence>
<dbReference type="GO" id="GO:0016747">
    <property type="term" value="F:acyltransferase activity, transferring groups other than amino-acyl groups"/>
    <property type="evidence" value="ECO:0007669"/>
    <property type="project" value="InterPro"/>
</dbReference>
<dbReference type="Pfam" id="PF13673">
    <property type="entry name" value="Acetyltransf_10"/>
    <property type="match status" value="1"/>
</dbReference>
<dbReference type="EMBL" id="NGLE01000003">
    <property type="protein sequence ID" value="OTO08184.1"/>
    <property type="molecule type" value="Genomic_DNA"/>
</dbReference>
<keyword evidence="4" id="KW-1185">Reference proteome</keyword>
<gene>
    <name evidence="2" type="ORF">A5880_000979</name>
    <name evidence="3" type="ORF">A5880_002454</name>
</gene>
<proteinExistence type="predicted"/>
<evidence type="ECO:0000259" key="1">
    <source>
        <dbReference type="PROSITE" id="PS51186"/>
    </source>
</evidence>
<dbReference type="InterPro" id="IPR016181">
    <property type="entry name" value="Acyl_CoA_acyltransferase"/>
</dbReference>
<accession>A0A242CD39</accession>
<feature type="domain" description="N-acetyltransferase" evidence="1">
    <location>
        <begin position="4"/>
        <end position="156"/>
    </location>
</feature>
<dbReference type="RefSeq" id="WP_086331324.1">
    <property type="nucleotide sequence ID" value="NZ_NGLE02000001.1"/>
</dbReference>
<protein>
    <recommendedName>
        <fullName evidence="1">N-acetyltransferase domain-containing protein</fullName>
    </recommendedName>
</protein>
<dbReference type="SUPFAM" id="SSF55729">
    <property type="entry name" value="Acyl-CoA N-acyltransferases (Nat)"/>
    <property type="match status" value="1"/>
</dbReference>
<comment type="caution">
    <text evidence="3">The sequence shown here is derived from an EMBL/GenBank/DDBJ whole genome shotgun (WGS) entry which is preliminary data.</text>
</comment>
<dbReference type="CDD" id="cd04301">
    <property type="entry name" value="NAT_SF"/>
    <property type="match status" value="1"/>
</dbReference>
<evidence type="ECO:0000313" key="2">
    <source>
        <dbReference type="EMBL" id="MEI5993432.1"/>
    </source>
</evidence>
<name>A0A242CD39_9ENTE</name>
<dbReference type="EMBL" id="NGLE02000001">
    <property type="protein sequence ID" value="MEI5993432.1"/>
    <property type="molecule type" value="Genomic_DNA"/>
</dbReference>
<reference evidence="2 4" key="2">
    <citation type="submission" date="2018-07" db="EMBL/GenBank/DDBJ databases">
        <title>The Genome Sequence of Enterococcus sp. DIV0659b.</title>
        <authorList>
            <consortium name="The Broad Institute Genomics Platform"/>
            <consortium name="The Broad Institute Genomic Center for Infectious Diseases"/>
            <person name="Earl A."/>
            <person name="Manson A."/>
            <person name="Schwartman J."/>
            <person name="Gilmore M."/>
            <person name="Abouelleil A."/>
            <person name="Cao P."/>
            <person name="Chapman S."/>
            <person name="Cusick C."/>
            <person name="Shea T."/>
            <person name="Young S."/>
            <person name="Neafsey D."/>
            <person name="Nusbaum C."/>
            <person name="Birren B."/>
        </authorList>
    </citation>
    <scope>NUCLEOTIDE SEQUENCE [LARGE SCALE GENOMIC DNA]</scope>
    <source>
        <strain evidence="2 4">4G2_DIV0659</strain>
    </source>
</reference>
<dbReference type="Gene3D" id="3.40.630.30">
    <property type="match status" value="1"/>
</dbReference>
<organism evidence="3">
    <name type="scientific">Candidatus Enterococcus mansonii</name>
    <dbReference type="NCBI Taxonomy" id="1834181"/>
    <lineage>
        <taxon>Bacteria</taxon>
        <taxon>Bacillati</taxon>
        <taxon>Bacillota</taxon>
        <taxon>Bacilli</taxon>
        <taxon>Lactobacillales</taxon>
        <taxon>Enterococcaceae</taxon>
        <taxon>Enterococcus</taxon>
    </lineage>
</organism>
<dbReference type="Proteomes" id="UP000195139">
    <property type="component" value="Unassembled WGS sequence"/>
</dbReference>
<reference evidence="3" key="1">
    <citation type="submission" date="2017-05" db="EMBL/GenBank/DDBJ databases">
        <title>The Genome Sequence of Enterococcus sp. 4G2_DIV0659.</title>
        <authorList>
            <consortium name="The Broad Institute Genomics Platform"/>
            <consortium name="The Broad Institute Genomic Center for Infectious Diseases"/>
            <person name="Earl A."/>
            <person name="Manson A."/>
            <person name="Schwartman J."/>
            <person name="Gilmore M."/>
            <person name="Abouelleil A."/>
            <person name="Cao P."/>
            <person name="Chapman S."/>
            <person name="Cusick C."/>
            <person name="Shea T."/>
            <person name="Young S."/>
            <person name="Neafsey D."/>
            <person name="Nusbaum C."/>
            <person name="Birren B."/>
        </authorList>
    </citation>
    <scope>NUCLEOTIDE SEQUENCE [LARGE SCALE GENOMIC DNA]</scope>
    <source>
        <strain evidence="3">4G2_DIV0659</strain>
    </source>
</reference>
<evidence type="ECO:0000313" key="3">
    <source>
        <dbReference type="EMBL" id="OTO08184.1"/>
    </source>
</evidence>
<dbReference type="InterPro" id="IPR052564">
    <property type="entry name" value="N-acetyltrans/Recomb-assoc"/>
</dbReference>
<dbReference type="PROSITE" id="PS51186">
    <property type="entry name" value="GNAT"/>
    <property type="match status" value="1"/>
</dbReference>
<dbReference type="OrthoDB" id="424368at2"/>
<sequence length="156" mass="17885">MIGFKLRDYQQSDLQAMVTLFNTTVRAINKKDYTEKQIEQWIQSIPDDKKLDQTFSSSYTCIAQLGNKMLGFGSISDSGYLEYLYVDREWIGYGIGKKLATNLIDHALKAGAKKITVHSSITAKPFFESLGFVVVEQRNNYRSNVLLINYLMVYEK</sequence>
<dbReference type="AlphaFoldDB" id="A0A242CD39"/>
<dbReference type="PANTHER" id="PTHR43451:SF1">
    <property type="entry name" value="ACETYLTRANSFERASE"/>
    <property type="match status" value="1"/>
</dbReference>